<dbReference type="CDD" id="cd18773">
    <property type="entry name" value="PDC1_HK_sensor"/>
    <property type="match status" value="1"/>
</dbReference>
<sequence length="751" mass="82937">MQTDIYNKAQADDGPEVAGNTGRPERRFRIGLQSSLILVVLVTVALAAAAVHIPWQYTARQNVADIARQLNGEIIGGIKSEVQGLFAEAESAQTTLHDLLAKGTVDIEDPRRRRELFLSFLEASSHFSWVSFGYPDGGFFGAQRRDNVNFRVATSRWDPAREQAFRQTDFYVRDGHELYFTQTKDATNDYYSPDREWYKLATATSGPIWTDVYVFASSGKPGINTALALDIDGEFAGVVSIAIELERLSLYLKTISVGEHGTAFIMNGEGELIAFPDTDEVLSQAGDGERAALRTLGSSWQPLLRIASAALQSGHVPLASLRETRQTTYRDPASGDDYFVTFAPVGHGDWLIGTVVPESDFLTRVNENTRKLIYALAAAIAIVALAAILVSQLLFVRPLNRMIGQASRVERFELDAVSEERSIVSEIDRLSAAIYQMSRGLGSFRKYLPTELVRQLTARGILAEPGGERKTLTIMFSDLAGFTELTERMGHRILPHLADYLTAMSREIAVNRGTIDKYIGDAIMAFWGAPRPDDEHAVAACRAALNCQRLLEVMRIEWAREGRPEFRARIGINSGRVIVGNIGSQEKLDYTVVGDPVNLAARLEGLNKDYGTEIMIGPATYEIAKYDIIARKLDHVAVKGREEVQAVYELLAMQDTVSPTADFGWITVYEQGLEQMRNRRYKPAIEHFQTVIELRGGSDRPSTEMIRRCRERIACETLTDKETGAAAQSETVVAGLPAKIAGGAGSIRSAI</sequence>
<dbReference type="InterPro" id="IPR033479">
    <property type="entry name" value="dCache_1"/>
</dbReference>
<comment type="subcellular location">
    <subcellularLocation>
        <location evidence="1">Cell membrane</location>
        <topology evidence="1">Multi-pass membrane protein</topology>
    </subcellularLocation>
</comment>
<feature type="transmembrane region" description="Helical" evidence="7">
    <location>
        <begin position="36"/>
        <end position="55"/>
    </location>
</feature>
<dbReference type="Gene3D" id="3.30.450.20">
    <property type="entry name" value="PAS domain"/>
    <property type="match status" value="1"/>
</dbReference>
<dbReference type="Pfam" id="PF00211">
    <property type="entry name" value="Guanylate_cyc"/>
    <property type="match status" value="1"/>
</dbReference>
<dbReference type="SMART" id="SM00044">
    <property type="entry name" value="CYCc"/>
    <property type="match status" value="1"/>
</dbReference>
<dbReference type="InterPro" id="IPR001054">
    <property type="entry name" value="A/G_cyclase"/>
</dbReference>
<dbReference type="AlphaFoldDB" id="A0A1Y5RB91"/>
<dbReference type="Proteomes" id="UP000193200">
    <property type="component" value="Unassembled WGS sequence"/>
</dbReference>
<feature type="region of interest" description="Disordered" evidence="6">
    <location>
        <begin position="1"/>
        <end position="22"/>
    </location>
</feature>
<evidence type="ECO:0000256" key="1">
    <source>
        <dbReference type="ARBA" id="ARBA00004651"/>
    </source>
</evidence>
<dbReference type="InterPro" id="IPR050697">
    <property type="entry name" value="Adenylyl/Guanylyl_Cyclase_3/4"/>
</dbReference>
<keyword evidence="11" id="KW-1185">Reference proteome</keyword>
<accession>A0A1Y5RB91</accession>
<keyword evidence="2" id="KW-1003">Cell membrane</keyword>
<feature type="domain" description="Guanylate cyclase" evidence="8">
    <location>
        <begin position="473"/>
        <end position="604"/>
    </location>
</feature>
<dbReference type="Pfam" id="PF02743">
    <property type="entry name" value="dCache_1"/>
    <property type="match status" value="1"/>
</dbReference>
<keyword evidence="3 7" id="KW-0812">Transmembrane</keyword>
<dbReference type="EMBL" id="FWFR01000001">
    <property type="protein sequence ID" value="SLN10879.1"/>
    <property type="molecule type" value="Genomic_DNA"/>
</dbReference>
<feature type="transmembrane region" description="Helical" evidence="7">
    <location>
        <begin position="372"/>
        <end position="396"/>
    </location>
</feature>
<evidence type="ECO:0000259" key="8">
    <source>
        <dbReference type="PROSITE" id="PS50125"/>
    </source>
</evidence>
<evidence type="ECO:0000313" key="11">
    <source>
        <dbReference type="Proteomes" id="UP000193200"/>
    </source>
</evidence>
<dbReference type="Gene3D" id="3.30.70.1230">
    <property type="entry name" value="Nucleotide cyclase"/>
    <property type="match status" value="1"/>
</dbReference>
<evidence type="ECO:0000256" key="3">
    <source>
        <dbReference type="ARBA" id="ARBA00022692"/>
    </source>
</evidence>
<gene>
    <name evidence="10" type="primary">cyaA_1</name>
    <name evidence="10" type="ORF">OCH7691_00070</name>
</gene>
<evidence type="ECO:0000259" key="9">
    <source>
        <dbReference type="PROSITE" id="PS50885"/>
    </source>
</evidence>
<reference evidence="10 11" key="1">
    <citation type="submission" date="2017-03" db="EMBL/GenBank/DDBJ databases">
        <authorList>
            <person name="Afonso C.L."/>
            <person name="Miller P.J."/>
            <person name="Scott M.A."/>
            <person name="Spackman E."/>
            <person name="Goraichik I."/>
            <person name="Dimitrov K.M."/>
            <person name="Suarez D.L."/>
            <person name="Swayne D.E."/>
        </authorList>
    </citation>
    <scope>NUCLEOTIDE SEQUENCE [LARGE SCALE GENOMIC DNA]</scope>
    <source>
        <strain evidence="10 11">CECT 7691</strain>
    </source>
</reference>
<name>A0A1Y5RB91_9PROT</name>
<keyword evidence="10" id="KW-0456">Lyase</keyword>
<evidence type="ECO:0000256" key="5">
    <source>
        <dbReference type="ARBA" id="ARBA00023136"/>
    </source>
</evidence>
<evidence type="ECO:0000256" key="4">
    <source>
        <dbReference type="ARBA" id="ARBA00022989"/>
    </source>
</evidence>
<evidence type="ECO:0000256" key="7">
    <source>
        <dbReference type="SAM" id="Phobius"/>
    </source>
</evidence>
<dbReference type="InterPro" id="IPR029787">
    <property type="entry name" value="Nucleotide_cyclase"/>
</dbReference>
<feature type="domain" description="HAMP" evidence="9">
    <location>
        <begin position="393"/>
        <end position="446"/>
    </location>
</feature>
<dbReference type="RefSeq" id="WP_176244874.1">
    <property type="nucleotide sequence ID" value="NZ_FWFR01000001.1"/>
</dbReference>
<evidence type="ECO:0000256" key="6">
    <source>
        <dbReference type="SAM" id="MobiDB-lite"/>
    </source>
</evidence>
<evidence type="ECO:0000313" key="10">
    <source>
        <dbReference type="EMBL" id="SLN10879.1"/>
    </source>
</evidence>
<keyword evidence="4 7" id="KW-1133">Transmembrane helix</keyword>
<dbReference type="GO" id="GO:0006171">
    <property type="term" value="P:cAMP biosynthetic process"/>
    <property type="evidence" value="ECO:0007669"/>
    <property type="project" value="TreeGrafter"/>
</dbReference>
<dbReference type="GO" id="GO:0005886">
    <property type="term" value="C:plasma membrane"/>
    <property type="evidence" value="ECO:0007669"/>
    <property type="project" value="UniProtKB-SubCell"/>
</dbReference>
<dbReference type="CDD" id="cd12912">
    <property type="entry name" value="PDC2_MCP_like"/>
    <property type="match status" value="1"/>
</dbReference>
<keyword evidence="5 7" id="KW-0472">Membrane</keyword>
<dbReference type="GO" id="GO:0004016">
    <property type="term" value="F:adenylate cyclase activity"/>
    <property type="evidence" value="ECO:0007669"/>
    <property type="project" value="UniProtKB-EC"/>
</dbReference>
<dbReference type="PANTHER" id="PTHR43081:SF1">
    <property type="entry name" value="ADENYLATE CYCLASE, TERMINAL-DIFFERENTIATION SPECIFIC"/>
    <property type="match status" value="1"/>
</dbReference>
<dbReference type="PANTHER" id="PTHR43081">
    <property type="entry name" value="ADENYLATE CYCLASE, TERMINAL-DIFFERENTIATION SPECIFIC-RELATED"/>
    <property type="match status" value="1"/>
</dbReference>
<organism evidence="10 11">
    <name type="scientific">Oceanibacterium hippocampi</name>
    <dbReference type="NCBI Taxonomy" id="745714"/>
    <lineage>
        <taxon>Bacteria</taxon>
        <taxon>Pseudomonadati</taxon>
        <taxon>Pseudomonadota</taxon>
        <taxon>Alphaproteobacteria</taxon>
        <taxon>Sneathiellales</taxon>
        <taxon>Sneathiellaceae</taxon>
        <taxon>Oceanibacterium</taxon>
    </lineage>
</organism>
<dbReference type="InterPro" id="IPR003660">
    <property type="entry name" value="HAMP_dom"/>
</dbReference>
<protein>
    <submittedName>
        <fullName evidence="10">Adenylate cyclase 1</fullName>
        <ecNumber evidence="10">4.6.1.1</ecNumber>
    </submittedName>
</protein>
<evidence type="ECO:0000256" key="2">
    <source>
        <dbReference type="ARBA" id="ARBA00022475"/>
    </source>
</evidence>
<dbReference type="Gene3D" id="6.10.340.10">
    <property type="match status" value="1"/>
</dbReference>
<dbReference type="SUPFAM" id="SSF55073">
    <property type="entry name" value="Nucleotide cyclase"/>
    <property type="match status" value="1"/>
</dbReference>
<dbReference type="EC" id="4.6.1.1" evidence="10"/>
<dbReference type="InParanoid" id="A0A1Y5RB91"/>
<dbReference type="PROSITE" id="PS50125">
    <property type="entry name" value="GUANYLATE_CYCLASE_2"/>
    <property type="match status" value="1"/>
</dbReference>
<dbReference type="CDD" id="cd07302">
    <property type="entry name" value="CHD"/>
    <property type="match status" value="1"/>
</dbReference>
<proteinExistence type="predicted"/>
<dbReference type="PROSITE" id="PS50885">
    <property type="entry name" value="HAMP"/>
    <property type="match status" value="1"/>
</dbReference>
<dbReference type="GO" id="GO:0035556">
    <property type="term" value="P:intracellular signal transduction"/>
    <property type="evidence" value="ECO:0007669"/>
    <property type="project" value="InterPro"/>
</dbReference>